<dbReference type="Gene3D" id="3.40.50.300">
    <property type="entry name" value="P-loop containing nucleotide triphosphate hydrolases"/>
    <property type="match status" value="1"/>
</dbReference>
<dbReference type="OrthoDB" id="411451at2759"/>
<dbReference type="PANTHER" id="PTHR10605">
    <property type="entry name" value="HEPARAN SULFATE SULFOTRANSFERASE"/>
    <property type="match status" value="1"/>
</dbReference>
<sequence length="578" mass="65591">MAANMVIDQGAAPDDVQYGDGQPQLDKFRLRWELARLPALAPPAGEVSFDDKRAPTEQGHSLTTGTFCFLRGRSDVSRLKARLERDDDFVWSDEYATEHNVTLARPSHDGWGIRKLAFVFCDDFLHRVYRLPLWEDPSWRALIDPILESCGVPRERIIRCLLASMPPRTVIPPHHDSGYWVPRSRRLHCAIKTNPDVVFLAGRTLDEMHRIEFKEGCVVELNNQAKHYVANLSDEYRTHLIFDYVDDRAEPYLLPPEMPVVQLRTGDELLQTRRSVALASERGSGPRAPHILIIGAQKAGTTSMFEYLSQHPLIKRGVRRETHFLDWRWPGDDDADSLSRKWHETFFDAEAHALHPDLRALDSTPSYLLQSNLAIPRLQRMRKDLPLIVMVRDPALRAVSHHAMIADKAATPQQRRSRGTAWLGKSVREVAEAELVELLRAGVVRCVKGEGLGGDYEVDDAAFRDYITRLPLGHGAHSLLLRGFYAAQLRPWREAFGAERILVLRCEDMVTSEGAAAAVALAQRHAGLREHPLDDARPRNARSYAGPPDDLVEDLRRFFSRANADLYEMLGWGDGERW</sequence>
<accession>A0A7S4A6J3</accession>
<feature type="domain" description="Aspartyl/asparaginy/proline hydroxylase" evidence="6">
    <location>
        <begin position="155"/>
        <end position="245"/>
    </location>
</feature>
<dbReference type="Proteomes" id="UP000789595">
    <property type="component" value="Unassembled WGS sequence"/>
</dbReference>
<reference evidence="8" key="2">
    <citation type="submission" date="2021-11" db="EMBL/GenBank/DDBJ databases">
        <authorList>
            <consortium name="Genoscope - CEA"/>
            <person name="William W."/>
        </authorList>
    </citation>
    <scope>NUCLEOTIDE SEQUENCE</scope>
</reference>
<dbReference type="EMBL" id="HBIW01023723">
    <property type="protein sequence ID" value="CAE0705003.1"/>
    <property type="molecule type" value="Transcribed_RNA"/>
</dbReference>
<comment type="similarity">
    <text evidence="1">Belongs to the aspartyl/asparaginyl beta-hydroxylase family.</text>
</comment>
<dbReference type="Pfam" id="PF05118">
    <property type="entry name" value="Asp_Arg_Hydrox"/>
    <property type="match status" value="1"/>
</dbReference>
<evidence type="ECO:0000313" key="9">
    <source>
        <dbReference type="Proteomes" id="UP000789595"/>
    </source>
</evidence>
<evidence type="ECO:0000313" key="7">
    <source>
        <dbReference type="EMBL" id="CAE0705003.1"/>
    </source>
</evidence>
<organism evidence="7">
    <name type="scientific">Pelagomonas calceolata</name>
    <dbReference type="NCBI Taxonomy" id="35677"/>
    <lineage>
        <taxon>Eukaryota</taxon>
        <taxon>Sar</taxon>
        <taxon>Stramenopiles</taxon>
        <taxon>Ochrophyta</taxon>
        <taxon>Pelagophyceae</taxon>
        <taxon>Pelagomonadales</taxon>
        <taxon>Pelagomonadaceae</taxon>
        <taxon>Pelagomonas</taxon>
    </lineage>
</organism>
<protein>
    <recommendedName>
        <fullName evidence="6">Aspartyl/asparaginy/proline hydroxylase domain-containing protein</fullName>
    </recommendedName>
</protein>
<evidence type="ECO:0000256" key="4">
    <source>
        <dbReference type="PIRSR" id="PIRSR637359-2"/>
    </source>
</evidence>
<dbReference type="InterPro" id="IPR007803">
    <property type="entry name" value="Asp/Arg/Pro-Hydrxlase"/>
</dbReference>
<dbReference type="EMBL" id="CAKKNE010000001">
    <property type="protein sequence ID" value="CAH0366965.1"/>
    <property type="molecule type" value="Genomic_DNA"/>
</dbReference>
<evidence type="ECO:0000259" key="6">
    <source>
        <dbReference type="Pfam" id="PF05118"/>
    </source>
</evidence>
<dbReference type="InterPro" id="IPR027443">
    <property type="entry name" value="IPNS-like_sf"/>
</dbReference>
<dbReference type="SUPFAM" id="SSF52540">
    <property type="entry name" value="P-loop containing nucleoside triphosphate hydrolases"/>
    <property type="match status" value="1"/>
</dbReference>
<dbReference type="PANTHER" id="PTHR10605:SF56">
    <property type="entry name" value="BIFUNCTIONAL HEPARAN SULFATE N-DEACETYLASE_N-SULFOTRANSFERASE"/>
    <property type="match status" value="1"/>
</dbReference>
<evidence type="ECO:0000256" key="3">
    <source>
        <dbReference type="PIRSR" id="PIRSR637359-1"/>
    </source>
</evidence>
<proteinExistence type="inferred from homology"/>
<keyword evidence="2" id="KW-0808">Transferase</keyword>
<feature type="active site" description="For sulfotransferase activity" evidence="3">
    <location>
        <position position="298"/>
    </location>
</feature>
<dbReference type="AlphaFoldDB" id="A0A7S4A6J3"/>
<evidence type="ECO:0000313" key="8">
    <source>
        <dbReference type="EMBL" id="CAH0366965.1"/>
    </source>
</evidence>
<feature type="binding site" evidence="4">
    <location>
        <position position="400"/>
    </location>
    <ligand>
        <name>3'-phosphoadenylyl sulfate</name>
        <dbReference type="ChEBI" id="CHEBI:58339"/>
    </ligand>
</feature>
<feature type="region of interest" description="Disordered" evidence="5">
    <location>
        <begin position="1"/>
        <end position="20"/>
    </location>
</feature>
<gene>
    <name evidence="7" type="ORF">PCAL00307_LOCUS20451</name>
    <name evidence="8" type="ORF">PECAL_1P34810</name>
</gene>
<name>A0A7S4A6J3_9STRA</name>
<dbReference type="Gene3D" id="2.60.120.330">
    <property type="entry name" value="B-lactam Antibiotic, Isopenicillin N Synthase, Chain"/>
    <property type="match status" value="1"/>
</dbReference>
<dbReference type="InterPro" id="IPR037359">
    <property type="entry name" value="NST/OST"/>
</dbReference>
<dbReference type="InterPro" id="IPR027417">
    <property type="entry name" value="P-loop_NTPase"/>
</dbReference>
<dbReference type="SUPFAM" id="SSF51197">
    <property type="entry name" value="Clavaminate synthase-like"/>
    <property type="match status" value="1"/>
</dbReference>
<evidence type="ECO:0000256" key="2">
    <source>
        <dbReference type="ARBA" id="ARBA00022679"/>
    </source>
</evidence>
<dbReference type="GO" id="GO:0008146">
    <property type="term" value="F:sulfotransferase activity"/>
    <property type="evidence" value="ECO:0007669"/>
    <property type="project" value="InterPro"/>
</dbReference>
<feature type="binding site" evidence="4">
    <location>
        <position position="392"/>
    </location>
    <ligand>
        <name>3'-phosphoadenylyl sulfate</name>
        <dbReference type="ChEBI" id="CHEBI:58339"/>
    </ligand>
</feature>
<evidence type="ECO:0000256" key="1">
    <source>
        <dbReference type="ARBA" id="ARBA00007730"/>
    </source>
</evidence>
<reference evidence="7" key="1">
    <citation type="submission" date="2021-01" db="EMBL/GenBank/DDBJ databases">
        <authorList>
            <person name="Corre E."/>
            <person name="Pelletier E."/>
            <person name="Niang G."/>
            <person name="Scheremetjew M."/>
            <person name="Finn R."/>
            <person name="Kale V."/>
            <person name="Holt S."/>
            <person name="Cochrane G."/>
            <person name="Meng A."/>
            <person name="Brown T."/>
            <person name="Cohen L."/>
        </authorList>
    </citation>
    <scope>NUCLEOTIDE SEQUENCE</scope>
    <source>
        <strain evidence="7">CCMP1756</strain>
    </source>
</reference>
<evidence type="ECO:0000256" key="5">
    <source>
        <dbReference type="SAM" id="MobiDB-lite"/>
    </source>
</evidence>
<keyword evidence="9" id="KW-1185">Reference proteome</keyword>